<accession>A0AAV1M8L5</accession>
<name>A0AAV1M8L5_9NEOP</name>
<dbReference type="AlphaFoldDB" id="A0AAV1M8L5"/>
<proteinExistence type="predicted"/>
<evidence type="ECO:0000313" key="1">
    <source>
        <dbReference type="EMBL" id="CAK1604013.1"/>
    </source>
</evidence>
<keyword evidence="2" id="KW-1185">Reference proteome</keyword>
<reference evidence="1 2" key="1">
    <citation type="submission" date="2023-11" db="EMBL/GenBank/DDBJ databases">
        <authorList>
            <person name="Hedman E."/>
            <person name="Englund M."/>
            <person name="Stromberg M."/>
            <person name="Nyberg Akerstrom W."/>
            <person name="Nylinder S."/>
            <person name="Jareborg N."/>
            <person name="Kallberg Y."/>
            <person name="Kronander E."/>
        </authorList>
    </citation>
    <scope>NUCLEOTIDE SEQUENCE [LARGE SCALE GENOMIC DNA]</scope>
</reference>
<organism evidence="1 2">
    <name type="scientific">Parnassius mnemosyne</name>
    <name type="common">clouded apollo</name>
    <dbReference type="NCBI Taxonomy" id="213953"/>
    <lineage>
        <taxon>Eukaryota</taxon>
        <taxon>Metazoa</taxon>
        <taxon>Ecdysozoa</taxon>
        <taxon>Arthropoda</taxon>
        <taxon>Hexapoda</taxon>
        <taxon>Insecta</taxon>
        <taxon>Pterygota</taxon>
        <taxon>Neoptera</taxon>
        <taxon>Endopterygota</taxon>
        <taxon>Lepidoptera</taxon>
        <taxon>Glossata</taxon>
        <taxon>Ditrysia</taxon>
        <taxon>Papilionoidea</taxon>
        <taxon>Papilionidae</taxon>
        <taxon>Parnassiinae</taxon>
        <taxon>Parnassini</taxon>
        <taxon>Parnassius</taxon>
        <taxon>Driopa</taxon>
    </lineage>
</organism>
<dbReference type="Proteomes" id="UP001314205">
    <property type="component" value="Unassembled WGS sequence"/>
</dbReference>
<evidence type="ECO:0008006" key="3">
    <source>
        <dbReference type="Google" id="ProtNLM"/>
    </source>
</evidence>
<gene>
    <name evidence="1" type="ORF">PARMNEM_LOCUS22297</name>
</gene>
<comment type="caution">
    <text evidence="1">The sequence shown here is derived from an EMBL/GenBank/DDBJ whole genome shotgun (WGS) entry which is preliminary data.</text>
</comment>
<protein>
    <recommendedName>
        <fullName evidence="3">Ribosomal protein L33</fullName>
    </recommendedName>
</protein>
<sequence>MKAQTKSTKSSRKMSVYVTCYKCKNTVDSRNTILYSPQEATKFNIKHLKGTVPYYFAKMQLQSASISGTNAIKSTFDSKKRYHTLLLPHNRWKSVFSGTKSKSHLFLTKSCTKTLLVFYQNKNY</sequence>
<evidence type="ECO:0000313" key="2">
    <source>
        <dbReference type="Proteomes" id="UP001314205"/>
    </source>
</evidence>
<dbReference type="EMBL" id="CAVLGL010000159">
    <property type="protein sequence ID" value="CAK1604013.1"/>
    <property type="molecule type" value="Genomic_DNA"/>
</dbReference>